<evidence type="ECO:0000256" key="1">
    <source>
        <dbReference type="ARBA" id="ARBA00023109"/>
    </source>
</evidence>
<dbReference type="Gene3D" id="1.10.150.20">
    <property type="entry name" value="5' to 3' exonuclease, C-terminal subdomain"/>
    <property type="match status" value="1"/>
</dbReference>
<keyword evidence="1" id="KW-1194">Viral DNA replication</keyword>
<evidence type="ECO:0000313" key="3">
    <source>
        <dbReference type="EMBL" id="AIA64591.1"/>
    </source>
</evidence>
<evidence type="ECO:0000259" key="2">
    <source>
        <dbReference type="SMART" id="SM00482"/>
    </source>
</evidence>
<name>A0A060AG73_9CAUD</name>
<dbReference type="GeneID" id="19686812"/>
<feature type="domain" description="DNA-directed DNA polymerase family A palm" evidence="2">
    <location>
        <begin position="592"/>
        <end position="790"/>
    </location>
</feature>
<dbReference type="SUPFAM" id="SSF53098">
    <property type="entry name" value="Ribonuclease H-like"/>
    <property type="match status" value="1"/>
</dbReference>
<dbReference type="GO" id="GO:0003677">
    <property type="term" value="F:DNA binding"/>
    <property type="evidence" value="ECO:0007669"/>
    <property type="project" value="InterPro"/>
</dbReference>
<accession>A0A060AG73</accession>
<protein>
    <submittedName>
        <fullName evidence="3">Putative DNA polymerase 1</fullName>
    </submittedName>
</protein>
<dbReference type="GO" id="GO:0003887">
    <property type="term" value="F:DNA-directed DNA polymerase activity"/>
    <property type="evidence" value="ECO:0007669"/>
    <property type="project" value="InterPro"/>
</dbReference>
<dbReference type="EMBL" id="KC954774">
    <property type="protein sequence ID" value="AIA64591.1"/>
    <property type="molecule type" value="Genomic_DNA"/>
</dbReference>
<dbReference type="GO" id="GO:0006260">
    <property type="term" value="P:DNA replication"/>
    <property type="evidence" value="ECO:0007669"/>
    <property type="project" value="InterPro"/>
</dbReference>
<keyword evidence="1" id="KW-0235">DNA replication</keyword>
<dbReference type="InterPro" id="IPR036397">
    <property type="entry name" value="RNaseH_sf"/>
</dbReference>
<dbReference type="Gene3D" id="3.30.420.10">
    <property type="entry name" value="Ribonuclease H-like superfamily/Ribonuclease H"/>
    <property type="match status" value="1"/>
</dbReference>
<evidence type="ECO:0000313" key="4">
    <source>
        <dbReference type="Proteomes" id="UP000026984"/>
    </source>
</evidence>
<dbReference type="RefSeq" id="YP_009042298.1">
    <property type="nucleotide sequence ID" value="NC_024354.1"/>
</dbReference>
<dbReference type="SMART" id="SM00482">
    <property type="entry name" value="POLAc"/>
    <property type="match status" value="1"/>
</dbReference>
<dbReference type="InterPro" id="IPR001098">
    <property type="entry name" value="DNA-dir_DNA_pol_A_palm_dom"/>
</dbReference>
<dbReference type="GO" id="GO:0039693">
    <property type="term" value="P:viral DNA genome replication"/>
    <property type="evidence" value="ECO:0007669"/>
    <property type="project" value="UniProtKB-KW"/>
</dbReference>
<reference evidence="3 4" key="1">
    <citation type="submission" date="2013-04" db="EMBL/GenBank/DDBJ databases">
        <title>Complete Genome Sequence of Cronobacter sakazakii Bacteriophage CR8.</title>
        <authorList>
            <person name="Kim Y."/>
            <person name="Shin H."/>
            <person name="Ryu S."/>
        </authorList>
    </citation>
    <scope>NUCLEOTIDE SEQUENCE [LARGE SCALE GENOMIC DNA]</scope>
</reference>
<dbReference type="InterPro" id="IPR012337">
    <property type="entry name" value="RNaseH-like_sf"/>
</dbReference>
<keyword evidence="4" id="KW-1185">Reference proteome</keyword>
<dbReference type="Gene3D" id="3.30.70.370">
    <property type="match status" value="1"/>
</dbReference>
<organism evidence="3 4">
    <name type="scientific">Cronobacter phage CR8</name>
    <dbReference type="NCBI Taxonomy" id="1327934"/>
    <lineage>
        <taxon>Viruses</taxon>
        <taxon>Duplodnaviria</taxon>
        <taxon>Heunggongvirae</taxon>
        <taxon>Uroviricota</taxon>
        <taxon>Caudoviricetes</taxon>
        <taxon>Vequintavirinae</taxon>
        <taxon>Certrevirus</taxon>
        <taxon>Certrevirus CR8</taxon>
    </lineage>
</organism>
<sequence>MKGLFVGDAEANGLLEEVDQLHVILFKEYKVDNWNIFLDPNREGYDQALKFIQSKGKNFKIRTFEELNDWFKTEPKSIAIHNLFGYDLRLFKKMLGTQYDMFGDPKCMGTLNGKQVNLFDTLSMSRTLYPDRPLPRGCPEMVKNPVTGKMKPVGPHGLEAWGMRVANQKVAIEDWRGLPLWKYCDRIIEDVIINEMVWTALMEEIACDGKLVDDKRFMYKDEEKDKDAKKYKLINWKNAMRRGMLTDYLMIEQEIQGVSFDEEAALKLRDRIDQMMREIEGDVEPHLPKKEMAKSAQPTFPSKPFKGDGSLSGTGWKWLEKLGYNVNWEALDFKGPPAKSFKADGSLTAAAIKYCNEHGVEDEAAMPQFIRDQNNKQTTLIPLSPEDMARAMLDLKNQTMPDIMIPMRIGNQDDVKKFLIRDAGWKPTLWRSKDVTKDQFKKQRPDNEVDGLVREYIEQLDQVEYRDLILEYLGITLKAWQDKEKMYKLLRRKARGLPTSPQLKDMSGLCPNLEKVDGHMAKQIVKWLSLRNRRSVLDPLKEDKVDTGWLNHPRLRIDGKLPARYSGITNTGRRKHTIVANVPKPDEKVLLGKEMRGLFRASEGKYQVGIDGSNLEGMIAAWGAYEFDGGAYLRIMESGDAHSRNAEAYTKAAGKKVSRGEGKGVTYGIMYGAQAAKIASMLGISLDKAQAVIDAFWDSNIGLKGRKEALEKFWELTGKRFIYGLDGRKIYTRSKHSLLNAYQQNGGAALFDLVGILLHWQLVKRGWYDEGVRRIIYYHDEYQLEVPHKFKKEWKFNDEATAKAFVEQCLAKGLVLDGHCVKEGKFKCDPDENGVYTIIHCPVGQMVVKCVEQAAKMMKSPVHITGEYLTGTSWGDCH</sequence>
<dbReference type="Proteomes" id="UP000026984">
    <property type="component" value="Segment"/>
</dbReference>
<dbReference type="KEGG" id="vg:19686812"/>
<dbReference type="Pfam" id="PF00476">
    <property type="entry name" value="DNA_pol_A"/>
    <property type="match status" value="1"/>
</dbReference>
<dbReference type="SUPFAM" id="SSF56672">
    <property type="entry name" value="DNA/RNA polymerases"/>
    <property type="match status" value="1"/>
</dbReference>
<proteinExistence type="predicted"/>
<dbReference type="InterPro" id="IPR043502">
    <property type="entry name" value="DNA/RNA_pol_sf"/>
</dbReference>
<gene>
    <name evidence="3" type="ORF">CR8_061</name>
</gene>